<dbReference type="InterPro" id="IPR027266">
    <property type="entry name" value="TrmE/GcvT-like"/>
</dbReference>
<dbReference type="SUPFAM" id="SSF51905">
    <property type="entry name" value="FAD/NAD(P)-binding domain"/>
    <property type="match status" value="1"/>
</dbReference>
<dbReference type="InterPro" id="IPR013977">
    <property type="entry name" value="GcvT_C"/>
</dbReference>
<organism evidence="5">
    <name type="scientific">Mucochytrium quahogii</name>
    <dbReference type="NCBI Taxonomy" id="96639"/>
    <lineage>
        <taxon>Eukaryota</taxon>
        <taxon>Sar</taxon>
        <taxon>Stramenopiles</taxon>
        <taxon>Bigyra</taxon>
        <taxon>Labyrinthulomycetes</taxon>
        <taxon>Thraustochytrida</taxon>
        <taxon>Thraustochytriidae</taxon>
        <taxon>Mucochytrium</taxon>
    </lineage>
</organism>
<gene>
    <name evidence="5" type="ORF">QSP1433_LOCUS10756</name>
</gene>
<dbReference type="InterPro" id="IPR036188">
    <property type="entry name" value="FAD/NAD-bd_sf"/>
</dbReference>
<dbReference type="AlphaFoldDB" id="A0A7S2WIX2"/>
<feature type="domain" description="GCVT N-terminal" evidence="3">
    <location>
        <begin position="449"/>
        <end position="734"/>
    </location>
</feature>
<accession>A0A7S2WIX2</accession>
<dbReference type="PANTHER" id="PTHR43757:SF2">
    <property type="entry name" value="AMINOMETHYLTRANSFERASE, MITOCHONDRIAL"/>
    <property type="match status" value="1"/>
</dbReference>
<feature type="domain" description="Aminomethyltransferase C-terminal" evidence="4">
    <location>
        <begin position="751"/>
        <end position="831"/>
    </location>
</feature>
<dbReference type="PANTHER" id="PTHR43757">
    <property type="entry name" value="AMINOMETHYLTRANSFERASE"/>
    <property type="match status" value="1"/>
</dbReference>
<evidence type="ECO:0008006" key="6">
    <source>
        <dbReference type="Google" id="ProtNLM"/>
    </source>
</evidence>
<dbReference type="Pfam" id="PF08669">
    <property type="entry name" value="GCV_T_C"/>
    <property type="match status" value="1"/>
</dbReference>
<dbReference type="SUPFAM" id="SSF103025">
    <property type="entry name" value="Folate-binding domain"/>
    <property type="match status" value="1"/>
</dbReference>
<evidence type="ECO:0000256" key="1">
    <source>
        <dbReference type="ARBA" id="ARBA00008609"/>
    </source>
</evidence>
<dbReference type="GO" id="GO:0005739">
    <property type="term" value="C:mitochondrion"/>
    <property type="evidence" value="ECO:0007669"/>
    <property type="project" value="TreeGrafter"/>
</dbReference>
<dbReference type="Gene3D" id="3.30.1360.120">
    <property type="entry name" value="Probable tRNA modification gtpase trme, domain 1"/>
    <property type="match status" value="1"/>
</dbReference>
<evidence type="ECO:0000259" key="2">
    <source>
        <dbReference type="Pfam" id="PF01266"/>
    </source>
</evidence>
<dbReference type="SUPFAM" id="SSF54373">
    <property type="entry name" value="FAD-linked reductases, C-terminal domain"/>
    <property type="match status" value="1"/>
</dbReference>
<evidence type="ECO:0000259" key="3">
    <source>
        <dbReference type="Pfam" id="PF01571"/>
    </source>
</evidence>
<dbReference type="InterPro" id="IPR006076">
    <property type="entry name" value="FAD-dep_OxRdtase"/>
</dbReference>
<name>A0A7S2WIX2_9STRA</name>
<evidence type="ECO:0000259" key="4">
    <source>
        <dbReference type="Pfam" id="PF08669"/>
    </source>
</evidence>
<protein>
    <recommendedName>
        <fullName evidence="6">Dimethylglycine dehydrogenase</fullName>
    </recommendedName>
</protein>
<dbReference type="Pfam" id="PF01571">
    <property type="entry name" value="GCV_T"/>
    <property type="match status" value="1"/>
</dbReference>
<dbReference type="InterPro" id="IPR006222">
    <property type="entry name" value="GCVT_N"/>
</dbReference>
<evidence type="ECO:0000313" key="5">
    <source>
        <dbReference type="EMBL" id="CAD9690802.1"/>
    </source>
</evidence>
<dbReference type="Gene3D" id="3.30.9.10">
    <property type="entry name" value="D-Amino Acid Oxidase, subunit A, domain 2"/>
    <property type="match status" value="1"/>
</dbReference>
<dbReference type="InterPro" id="IPR028896">
    <property type="entry name" value="GcvT/YgfZ/DmdA"/>
</dbReference>
<feature type="domain" description="FAD dependent oxidoreductase" evidence="2">
    <location>
        <begin position="7"/>
        <end position="383"/>
    </location>
</feature>
<proteinExistence type="inferred from homology"/>
<dbReference type="Pfam" id="PF01266">
    <property type="entry name" value="DAO"/>
    <property type="match status" value="1"/>
</dbReference>
<sequence>MHVKPKDVVVIGGGIAGATITRALSNAGVNVTLLEKAGQLCSGATWHAAGLVTRFGGSPKLKKVHVRSLALLCELEEKFGIGLHTPGSIRIIEKGNHNRYLEAKQNVAMAALYDDPAYPTSLISREEVAALHPLLDIDNVECGVYTPHDGDVDPTSLTNCVAKMAKENGASIRFNAEVERIEGVGSGDDLTYRVHVKGQDEPLVCDTIVNAAGLWSRGVSDMAPFPELIDHPAFVIEHQYAITDTIPQVKELASQGHNGGRLPVLRDLRGSSYIRQEGNGFLIGPYEGECIVRRDMPRGPPSSFIMELFPDELERIEGNLMQGMELVPCLGEVGFKTIVNGPTIWTGDSLARVGRTKIPGWYDFNSLTYGIAQSLALSEYLAHIMLEGEQPASFDASDYFDPLRYGKWANDSYTESKIKETYTHNNSISYGSYENRSGGLEHVPVQYPLHGVLKEQGAVFGAIAGSGVEAPLCYPSTLQNEAVHDSKRYHDFPWTGVAEEEAKHALEHVGLSYSSFSKLRVTGADSKEFMQAVTTGALPVSKDSDLPCKLTYCATPKGRVQTEFTICRKNKAGDDWYLVGSRDHAQQDIAWLKQCIPQGKQVSIENVTDDRCVLHLCGPKSGDLLGSIESGISGLGFMRARPFDKFGGLDGIDPVEVFRVSFSGELGFELHFSSKDGPKLHQLIVEHPRSQELGLRHIGSAAINSMRIEQGFKFRADLDFAHYKEAGIGPFVAKKRSFIGRDDAYQPERQSAMFRIETDPTWEWSIVGDTPIRRKSDDKVVGFTTTSCRGASTSATIALGYVNGAYDESDPNDLYIDTFGFNWPVQVLEEPIKQVNRAVWEAQPSSEPEMVAQG</sequence>
<dbReference type="Gene3D" id="3.50.50.60">
    <property type="entry name" value="FAD/NAD(P)-binding domain"/>
    <property type="match status" value="1"/>
</dbReference>
<dbReference type="InterPro" id="IPR029043">
    <property type="entry name" value="GcvT/YgfZ_C"/>
</dbReference>
<dbReference type="SUPFAM" id="SSF101790">
    <property type="entry name" value="Aminomethyltransferase beta-barrel domain"/>
    <property type="match status" value="1"/>
</dbReference>
<dbReference type="EMBL" id="HBHK01017106">
    <property type="protein sequence ID" value="CAD9690802.1"/>
    <property type="molecule type" value="Transcribed_RNA"/>
</dbReference>
<comment type="similarity">
    <text evidence="1">Belongs to the GcvT family.</text>
</comment>
<reference evidence="5" key="1">
    <citation type="submission" date="2021-01" db="EMBL/GenBank/DDBJ databases">
        <authorList>
            <person name="Corre E."/>
            <person name="Pelletier E."/>
            <person name="Niang G."/>
            <person name="Scheremetjew M."/>
            <person name="Finn R."/>
            <person name="Kale V."/>
            <person name="Holt S."/>
            <person name="Cochrane G."/>
            <person name="Meng A."/>
            <person name="Brown T."/>
            <person name="Cohen L."/>
        </authorList>
    </citation>
    <scope>NUCLEOTIDE SEQUENCE</scope>
    <source>
        <strain evidence="5">NY070348D</strain>
    </source>
</reference>